<name>A0A078AUW1_STYLE</name>
<dbReference type="CDD" id="cd22935">
    <property type="entry name" value="SctA-like"/>
    <property type="match status" value="1"/>
</dbReference>
<proteinExistence type="predicted"/>
<feature type="signal peptide" evidence="1">
    <location>
        <begin position="1"/>
        <end position="17"/>
    </location>
</feature>
<evidence type="ECO:0000313" key="2">
    <source>
        <dbReference type="EMBL" id="CDW85994.1"/>
    </source>
</evidence>
<evidence type="ECO:0000256" key="1">
    <source>
        <dbReference type="SAM" id="SignalP"/>
    </source>
</evidence>
<sequence length="211" mass="23757">MQKILILLIGTVALTSARFSLKAFVANKIIKTSPVISLMHDNAQYYNHTQQHEDTYHIHYDAQDLKNMPQDGFQFTEGLLGGLLQTDMSAMDQCQSGAFNIFDKLNSAIHDFSQKSLSGVIEGCEDLYAAIKDLPTELQTCEQIKDQLVLLEAWIKKFEHPIDMSLTISKNFFWNAGAVYGDIESGMSSWNTQQFKASGQKFGETLYVLTK</sequence>
<accession>A0A078AUW1</accession>
<feature type="chain" id="PRO_5001729671" evidence="1">
    <location>
        <begin position="18"/>
        <end position="211"/>
    </location>
</feature>
<dbReference type="InParanoid" id="A0A078AUW1"/>
<organism evidence="2 3">
    <name type="scientific">Stylonychia lemnae</name>
    <name type="common">Ciliate</name>
    <dbReference type="NCBI Taxonomy" id="5949"/>
    <lineage>
        <taxon>Eukaryota</taxon>
        <taxon>Sar</taxon>
        <taxon>Alveolata</taxon>
        <taxon>Ciliophora</taxon>
        <taxon>Intramacronucleata</taxon>
        <taxon>Spirotrichea</taxon>
        <taxon>Stichotrichia</taxon>
        <taxon>Sporadotrichida</taxon>
        <taxon>Oxytrichidae</taxon>
        <taxon>Stylonychinae</taxon>
        <taxon>Stylonychia</taxon>
    </lineage>
</organism>
<dbReference type="EMBL" id="CCKQ01014244">
    <property type="protein sequence ID" value="CDW85994.1"/>
    <property type="molecule type" value="Genomic_DNA"/>
</dbReference>
<dbReference type="Proteomes" id="UP000039865">
    <property type="component" value="Unassembled WGS sequence"/>
</dbReference>
<dbReference type="AlphaFoldDB" id="A0A078AUW1"/>
<keyword evidence="3" id="KW-1185">Reference proteome</keyword>
<evidence type="ECO:0000313" key="3">
    <source>
        <dbReference type="Proteomes" id="UP000039865"/>
    </source>
</evidence>
<gene>
    <name evidence="2" type="primary">Contig514.g569</name>
    <name evidence="2" type="ORF">STYLEM_15085</name>
</gene>
<protein>
    <submittedName>
        <fullName evidence="2">Uncharacterized protein</fullName>
    </submittedName>
</protein>
<keyword evidence="1" id="KW-0732">Signal</keyword>
<reference evidence="2 3" key="1">
    <citation type="submission" date="2014-06" db="EMBL/GenBank/DDBJ databases">
        <authorList>
            <person name="Swart Estienne"/>
        </authorList>
    </citation>
    <scope>NUCLEOTIDE SEQUENCE [LARGE SCALE GENOMIC DNA]</scope>
    <source>
        <strain evidence="2 3">130c</strain>
    </source>
</reference>
<dbReference type="PANTHER" id="PTHR38742:SF1">
    <property type="entry name" value="SECRETED PROTEIN C"/>
    <property type="match status" value="1"/>
</dbReference>
<dbReference type="PANTHER" id="PTHR38742">
    <property type="entry name" value="PROTEIN GP17"/>
    <property type="match status" value="1"/>
</dbReference>